<dbReference type="CDD" id="cd07993">
    <property type="entry name" value="LPLAT_DHAPAT-like"/>
    <property type="match status" value="1"/>
</dbReference>
<proteinExistence type="inferred from homology"/>
<dbReference type="UniPathway" id="UPA00557">
    <property type="reaction ID" value="UER00612"/>
</dbReference>
<keyword evidence="14" id="KW-0444">Lipid biosynthesis</keyword>
<sequence length="823" mass="93404">MRLYQGIRSLILSLFRKILFLWVRTDVSGNTLEALGLDPDKPVCYVLQYSSLSSRLVLEQEVIHARLPGATDSLPVKNGPAHSFFYLYKRIGGPFSGGRQTPVPTKEFTGLVQFGLEHPEQDVQIVPVSLFWGRSPDKEKSLVKLLLSDTWSVAGRLQKFLIILVHGRNTYVQFNQPLSLKQVVDEYRNNEEKAKRKLARILRTHFRRVRQAVLGPDLSHRRTLVEGLVRTQAVKEAIRETAAKDDIPPEKVRAKAYKYADEIAASMSIVTIRFLELALAWLWNRIYNGIAVNNIKVAKEVAQDHAVVYVPCHRSHIDYLLLSYVLYKNGLMPPHIAAGINLNMPVVGPILRRGGAFFMRRSFRDNPLYATVFNEYMHVMFTRGYSVEYFVEGGRSRTGRMLPPRPGMLSMTVRSFLRDHRKPIVFVPVYIGYEKVMEGRSYLGELRGKKKQKESVFGLAKTARKLTNSFGRVAVNFGDAIPLADVLDEVHESWRSEAYDAEYRPTWLTEAVDELSKRVASNINASVAVNPIGMTATVLLGTERLAMDEGQLIRLMDQYAHLLRAYPYANTVTLPEGSARDWVAYCENMGLITRQPQKLGDIIALEGANAILMTYYRNNIQHLFALPALIVSLFENKTSLRRDKVLFLTSVAYPYLQSELFLKFGQDEVESVINKWIDVLIDQGLVIQLDDERLGRPEEGTEAMLRARILSRFIIQTLERYHITLGILRKYGSGKLTAAELEEQSTLLAERMSILFGLNAPEFFDKTLFRNFIANMQKTGVLTTDDNGLLCYGEGLDEVAEDARLVLSVEKRQAIQQVTMLDA</sequence>
<comment type="caution">
    <text evidence="16">The sequence shown here is derived from an EMBL/GenBank/DDBJ whole genome shotgun (WGS) entry which is preliminary data.</text>
</comment>
<comment type="catalytic activity">
    <reaction evidence="13 14">
        <text>sn-glycerol 3-phosphate + an acyl-CoA = a 1-acyl-sn-glycero-3-phosphate + CoA</text>
        <dbReference type="Rhea" id="RHEA:15325"/>
        <dbReference type="ChEBI" id="CHEBI:57287"/>
        <dbReference type="ChEBI" id="CHEBI:57597"/>
        <dbReference type="ChEBI" id="CHEBI:57970"/>
        <dbReference type="ChEBI" id="CHEBI:58342"/>
        <dbReference type="EC" id="2.3.1.15"/>
    </reaction>
</comment>
<dbReference type="NCBIfam" id="NF003441">
    <property type="entry name" value="PRK04974.1"/>
    <property type="match status" value="1"/>
</dbReference>
<dbReference type="GO" id="GO:0016024">
    <property type="term" value="P:CDP-diacylglycerol biosynthetic process"/>
    <property type="evidence" value="ECO:0007669"/>
    <property type="project" value="UniProtKB-UniRule"/>
</dbReference>
<comment type="pathway">
    <text evidence="2 14">Phospholipid metabolism; CDP-diacylglycerol biosynthesis; CDP-diacylglycerol from sn-glycerol 3-phosphate: step 1/3.</text>
</comment>
<evidence type="ECO:0000313" key="17">
    <source>
        <dbReference type="Proteomes" id="UP000070282"/>
    </source>
</evidence>
<protein>
    <recommendedName>
        <fullName evidence="6 14">Glycerol-3-phosphate acyltransferase</fullName>
        <shortName evidence="14">GPAT</shortName>
        <ecNumber evidence="5 14">2.3.1.15</ecNumber>
    </recommendedName>
</protein>
<dbReference type="GO" id="GO:0005886">
    <property type="term" value="C:plasma membrane"/>
    <property type="evidence" value="ECO:0007669"/>
    <property type="project" value="UniProtKB-SubCell"/>
</dbReference>
<comment type="similarity">
    <text evidence="4 14">Belongs to the GPAT/DAPAT family.</text>
</comment>
<dbReference type="PATRIC" id="fig|1306954.6.peg.477"/>
<dbReference type="NCBIfam" id="TIGR03703">
    <property type="entry name" value="plsB"/>
    <property type="match status" value="1"/>
</dbReference>
<reference evidence="17" key="1">
    <citation type="submission" date="2015-12" db="EMBL/GenBank/DDBJ databases">
        <authorList>
            <person name="Lima A."/>
            <person name="Farahani Zayas N."/>
            <person name="Castro Da Silva M.A."/>
            <person name="Cabral A."/>
            <person name="Pessatti M.L."/>
        </authorList>
    </citation>
    <scope>NUCLEOTIDE SEQUENCE [LARGE SCALE GENOMIC DNA]</scope>
    <source>
        <strain evidence="17">LAMA 842</strain>
    </source>
</reference>
<gene>
    <name evidence="14" type="primary">plsB</name>
    <name evidence="16" type="ORF">J122_2197</name>
</gene>
<keyword evidence="10 14" id="KW-0594">Phospholipid biosynthesis</keyword>
<dbReference type="SUPFAM" id="SSF69593">
    <property type="entry name" value="Glycerol-3-phosphate (1)-acyltransferase"/>
    <property type="match status" value="1"/>
</dbReference>
<dbReference type="RefSeq" id="WP_061332263.1">
    <property type="nucleotide sequence ID" value="NZ_LOCO01000010.1"/>
</dbReference>
<evidence type="ECO:0000256" key="8">
    <source>
        <dbReference type="ARBA" id="ARBA00022679"/>
    </source>
</evidence>
<comment type="domain">
    <text evidence="14">The HXXXXD motif is essential for acyltransferase activity and may constitute the binding site for the phosphate moiety of the glycerol-3-phosphate.</text>
</comment>
<evidence type="ECO:0000256" key="14">
    <source>
        <dbReference type="HAMAP-Rule" id="MF_00393"/>
    </source>
</evidence>
<dbReference type="AlphaFoldDB" id="A0A137SB01"/>
<dbReference type="Pfam" id="PF01553">
    <property type="entry name" value="Acyltransferase"/>
    <property type="match status" value="1"/>
</dbReference>
<evidence type="ECO:0000256" key="9">
    <source>
        <dbReference type="ARBA" id="ARBA00023136"/>
    </source>
</evidence>
<dbReference type="GO" id="GO:0004366">
    <property type="term" value="F:glycerol-3-phosphate O-acyltransferase activity"/>
    <property type="evidence" value="ECO:0007669"/>
    <property type="project" value="UniProtKB-UniRule"/>
</dbReference>
<comment type="pathway">
    <text evidence="3">Lipid metabolism.</text>
</comment>
<keyword evidence="11 14" id="KW-1208">Phospholipid metabolism</keyword>
<evidence type="ECO:0000256" key="1">
    <source>
        <dbReference type="ARBA" id="ARBA00004413"/>
    </source>
</evidence>
<dbReference type="PANTHER" id="PTHR12563">
    <property type="entry name" value="GLYCEROL-3-PHOSPHATE ACYLTRANSFERASE"/>
    <property type="match status" value="1"/>
</dbReference>
<dbReference type="InterPro" id="IPR028354">
    <property type="entry name" value="GPAT_PlsB"/>
</dbReference>
<feature type="short sequence motif" description="HXXXXD motif" evidence="14">
    <location>
        <begin position="312"/>
        <end position="317"/>
    </location>
</feature>
<dbReference type="PANTHER" id="PTHR12563:SF17">
    <property type="entry name" value="DIHYDROXYACETONE PHOSPHATE ACYLTRANSFERASE"/>
    <property type="match status" value="1"/>
</dbReference>
<keyword evidence="17" id="KW-1185">Reference proteome</keyword>
<evidence type="ECO:0000256" key="10">
    <source>
        <dbReference type="ARBA" id="ARBA00023209"/>
    </source>
</evidence>
<evidence type="ECO:0000256" key="6">
    <source>
        <dbReference type="ARBA" id="ARBA00013432"/>
    </source>
</evidence>
<evidence type="ECO:0000256" key="2">
    <source>
        <dbReference type="ARBA" id="ARBA00004765"/>
    </source>
</evidence>
<name>A0A137SB01_9GAMM</name>
<dbReference type="GO" id="GO:0006631">
    <property type="term" value="P:fatty acid metabolic process"/>
    <property type="evidence" value="ECO:0007669"/>
    <property type="project" value="TreeGrafter"/>
</dbReference>
<evidence type="ECO:0000313" key="16">
    <source>
        <dbReference type="EMBL" id="KXO09625.1"/>
    </source>
</evidence>
<dbReference type="InterPro" id="IPR022284">
    <property type="entry name" value="GPAT/DHAPAT"/>
</dbReference>
<dbReference type="EMBL" id="LOCO01000010">
    <property type="protein sequence ID" value="KXO09625.1"/>
    <property type="molecule type" value="Genomic_DNA"/>
</dbReference>
<evidence type="ECO:0000256" key="11">
    <source>
        <dbReference type="ARBA" id="ARBA00023264"/>
    </source>
</evidence>
<evidence type="ECO:0000256" key="7">
    <source>
        <dbReference type="ARBA" id="ARBA00022475"/>
    </source>
</evidence>
<dbReference type="SMART" id="SM00563">
    <property type="entry name" value="PlsC"/>
    <property type="match status" value="1"/>
</dbReference>
<dbReference type="InterPro" id="IPR041728">
    <property type="entry name" value="GPAT/DHAPAT_LPLAT"/>
</dbReference>
<organism evidence="16 17">
    <name type="scientific">Marinobacter excellens LAMA 842</name>
    <dbReference type="NCBI Taxonomy" id="1306954"/>
    <lineage>
        <taxon>Bacteria</taxon>
        <taxon>Pseudomonadati</taxon>
        <taxon>Pseudomonadota</taxon>
        <taxon>Gammaproteobacteria</taxon>
        <taxon>Pseudomonadales</taxon>
        <taxon>Marinobacteraceae</taxon>
        <taxon>Marinobacter</taxon>
    </lineage>
</organism>
<keyword evidence="9 14" id="KW-0472">Membrane</keyword>
<keyword evidence="8 14" id="KW-0808">Transferase</keyword>
<dbReference type="InterPro" id="IPR045520">
    <property type="entry name" value="GPAT/DHAPAT_C"/>
</dbReference>
<dbReference type="Pfam" id="PF19277">
    <property type="entry name" value="GPAT_C"/>
    <property type="match status" value="1"/>
</dbReference>
<comment type="subcellular location">
    <subcellularLocation>
        <location evidence="1 14">Cell membrane</location>
        <topology evidence="1 14">Peripheral membrane protein</topology>
        <orientation evidence="1 14">Cytoplasmic side</orientation>
    </subcellularLocation>
</comment>
<accession>A0A137SB01</accession>
<keyword evidence="7 14" id="KW-1003">Cell membrane</keyword>
<keyword evidence="14" id="KW-0443">Lipid metabolism</keyword>
<dbReference type="EC" id="2.3.1.15" evidence="5 14"/>
<dbReference type="HAMAP" id="MF_00393">
    <property type="entry name" value="Glyc3P_acyltrans"/>
    <property type="match status" value="1"/>
</dbReference>
<evidence type="ECO:0000256" key="5">
    <source>
        <dbReference type="ARBA" id="ARBA00013113"/>
    </source>
</evidence>
<dbReference type="PIRSF" id="PIRSF000437">
    <property type="entry name" value="GPAT_DHAPAT"/>
    <property type="match status" value="1"/>
</dbReference>
<dbReference type="InterPro" id="IPR002123">
    <property type="entry name" value="Plipid/glycerol_acylTrfase"/>
</dbReference>
<evidence type="ECO:0000256" key="3">
    <source>
        <dbReference type="ARBA" id="ARBA00005189"/>
    </source>
</evidence>
<evidence type="ECO:0000256" key="4">
    <source>
        <dbReference type="ARBA" id="ARBA00007937"/>
    </source>
</evidence>
<evidence type="ECO:0000256" key="12">
    <source>
        <dbReference type="ARBA" id="ARBA00023315"/>
    </source>
</evidence>
<dbReference type="Proteomes" id="UP000070282">
    <property type="component" value="Unassembled WGS sequence"/>
</dbReference>
<feature type="domain" description="Phospholipid/glycerol acyltransferase" evidence="15">
    <location>
        <begin position="307"/>
        <end position="434"/>
    </location>
</feature>
<evidence type="ECO:0000256" key="13">
    <source>
        <dbReference type="ARBA" id="ARBA00048427"/>
    </source>
</evidence>
<dbReference type="PIRSF" id="PIRSF500064">
    <property type="entry name" value="GPAT"/>
    <property type="match status" value="1"/>
</dbReference>
<keyword evidence="12 14" id="KW-0012">Acyltransferase</keyword>
<evidence type="ECO:0000259" key="15">
    <source>
        <dbReference type="SMART" id="SM00563"/>
    </source>
</evidence>